<comment type="caution">
    <text evidence="1">The sequence shown here is derived from an EMBL/GenBank/DDBJ whole genome shotgun (WGS) entry which is preliminary data.</text>
</comment>
<dbReference type="EMBL" id="JALAZD010000001">
    <property type="protein sequence ID" value="MCI0126588.1"/>
    <property type="molecule type" value="Genomic_DNA"/>
</dbReference>
<keyword evidence="2" id="KW-1185">Reference proteome</keyword>
<sequence>MTLSRQQSQTIVRTVAQVMDELDRSWLDLKGKCSDADFAEYGSKVAAALDNLSCDVLVPIFQQHPELEPLTDEDLMQPEQER</sequence>
<gene>
    <name evidence="1" type="ORF">ML536_07080</name>
</gene>
<organism evidence="1 2">
    <name type="scientific">Paradevosia shaoguanensis</name>
    <dbReference type="NCBI Taxonomy" id="1335043"/>
    <lineage>
        <taxon>Bacteria</taxon>
        <taxon>Pseudomonadati</taxon>
        <taxon>Pseudomonadota</taxon>
        <taxon>Alphaproteobacteria</taxon>
        <taxon>Hyphomicrobiales</taxon>
        <taxon>Devosiaceae</taxon>
        <taxon>Paradevosia</taxon>
    </lineage>
</organism>
<proteinExistence type="predicted"/>
<reference evidence="1" key="1">
    <citation type="submission" date="2022-03" db="EMBL/GenBank/DDBJ databases">
        <title>The complete genome sequence of a Methyloterrigena soli.</title>
        <authorList>
            <person name="Zi Z."/>
        </authorList>
    </citation>
    <scope>NUCLEOTIDE SEQUENCE</scope>
    <source>
        <strain evidence="1">M48</strain>
    </source>
</reference>
<evidence type="ECO:0000313" key="1">
    <source>
        <dbReference type="EMBL" id="MCI0126588.1"/>
    </source>
</evidence>
<name>A0AA41QLX2_9HYPH</name>
<evidence type="ECO:0000313" key="2">
    <source>
        <dbReference type="Proteomes" id="UP001156140"/>
    </source>
</evidence>
<accession>A0AA41QLX2</accession>
<dbReference type="RefSeq" id="WP_281735411.1">
    <property type="nucleotide sequence ID" value="NZ_JAKETQ010000001.1"/>
</dbReference>
<dbReference type="AlphaFoldDB" id="A0AA41QLX2"/>
<dbReference type="Proteomes" id="UP001156140">
    <property type="component" value="Unassembled WGS sequence"/>
</dbReference>
<protein>
    <submittedName>
        <fullName evidence="1">Uncharacterized protein</fullName>
    </submittedName>
</protein>